<dbReference type="InterPro" id="IPR036390">
    <property type="entry name" value="WH_DNA-bd_sf"/>
</dbReference>
<evidence type="ECO:0000313" key="3">
    <source>
        <dbReference type="EMBL" id="HAE50696.1"/>
    </source>
</evidence>
<evidence type="ECO:0000256" key="1">
    <source>
        <dbReference type="SAM" id="MobiDB-lite"/>
    </source>
</evidence>
<dbReference type="PROSITE" id="PS50995">
    <property type="entry name" value="HTH_MARR_2"/>
    <property type="match status" value="1"/>
</dbReference>
<comment type="caution">
    <text evidence="3">The sequence shown here is derived from an EMBL/GenBank/DDBJ whole genome shotgun (WGS) entry which is preliminary data.</text>
</comment>
<dbReference type="InterPro" id="IPR000835">
    <property type="entry name" value="HTH_MarR-typ"/>
</dbReference>
<dbReference type="PANTHER" id="PTHR33164">
    <property type="entry name" value="TRANSCRIPTIONAL REGULATOR, MARR FAMILY"/>
    <property type="match status" value="1"/>
</dbReference>
<sequence length="204" mass="21941">MARLTPAPGGTQDVSKPPAGAPMSDTPRDPSSPELPKRAPLGDLADATAAAHRVAQLFFFAHRGFTGDADSFLREHGLGRAHYRVMYFAARLPGITVGELLDILGITAQGVARVLNRLLDDGLLHQETDRGDRRRRRLYLTEAGIRMERAAFACQEAVISAAIRAAGPRHADDFSTIMMALARAEDRPLLARVMAATGEGDGDS</sequence>
<dbReference type="SMART" id="SM00347">
    <property type="entry name" value="HTH_MARR"/>
    <property type="match status" value="1"/>
</dbReference>
<gene>
    <name evidence="3" type="ORF">DCK97_25105</name>
</gene>
<dbReference type="InterPro" id="IPR036388">
    <property type="entry name" value="WH-like_DNA-bd_sf"/>
</dbReference>
<dbReference type="EMBL" id="DMAI01000409">
    <property type="protein sequence ID" value="HAE50696.1"/>
    <property type="molecule type" value="Genomic_DNA"/>
</dbReference>
<dbReference type="AlphaFoldDB" id="A0A3B9ISF7"/>
<dbReference type="Gene3D" id="1.10.10.10">
    <property type="entry name" value="Winged helix-like DNA-binding domain superfamily/Winged helix DNA-binding domain"/>
    <property type="match status" value="1"/>
</dbReference>
<dbReference type="InterPro" id="IPR039422">
    <property type="entry name" value="MarR/SlyA-like"/>
</dbReference>
<organism evidence="3 4">
    <name type="scientific">Tistrella mobilis</name>
    <dbReference type="NCBI Taxonomy" id="171437"/>
    <lineage>
        <taxon>Bacteria</taxon>
        <taxon>Pseudomonadati</taxon>
        <taxon>Pseudomonadota</taxon>
        <taxon>Alphaproteobacteria</taxon>
        <taxon>Geminicoccales</taxon>
        <taxon>Geminicoccaceae</taxon>
        <taxon>Tistrella</taxon>
    </lineage>
</organism>
<feature type="domain" description="HTH marR-type" evidence="2">
    <location>
        <begin position="51"/>
        <end position="186"/>
    </location>
</feature>
<reference evidence="3 4" key="1">
    <citation type="journal article" date="2018" name="Nat. Biotechnol.">
        <title>A standardized bacterial taxonomy based on genome phylogeny substantially revises the tree of life.</title>
        <authorList>
            <person name="Parks D.H."/>
            <person name="Chuvochina M."/>
            <person name="Waite D.W."/>
            <person name="Rinke C."/>
            <person name="Skarshewski A."/>
            <person name="Chaumeil P.A."/>
            <person name="Hugenholtz P."/>
        </authorList>
    </citation>
    <scope>NUCLEOTIDE SEQUENCE [LARGE SCALE GENOMIC DNA]</scope>
    <source>
        <strain evidence="3">UBA8739</strain>
    </source>
</reference>
<name>A0A3B9ISF7_9PROT</name>
<dbReference type="SUPFAM" id="SSF46785">
    <property type="entry name" value="Winged helix' DNA-binding domain"/>
    <property type="match status" value="1"/>
</dbReference>
<protein>
    <submittedName>
        <fullName evidence="3">MarR family transcriptional regulator</fullName>
    </submittedName>
</protein>
<evidence type="ECO:0000259" key="2">
    <source>
        <dbReference type="PROSITE" id="PS50995"/>
    </source>
</evidence>
<dbReference type="Proteomes" id="UP000257706">
    <property type="component" value="Unassembled WGS sequence"/>
</dbReference>
<dbReference type="GO" id="GO:0006950">
    <property type="term" value="P:response to stress"/>
    <property type="evidence" value="ECO:0007669"/>
    <property type="project" value="TreeGrafter"/>
</dbReference>
<accession>A0A3B9ISF7</accession>
<evidence type="ECO:0000313" key="4">
    <source>
        <dbReference type="Proteomes" id="UP000257706"/>
    </source>
</evidence>
<dbReference type="GO" id="GO:0003700">
    <property type="term" value="F:DNA-binding transcription factor activity"/>
    <property type="evidence" value="ECO:0007669"/>
    <property type="project" value="InterPro"/>
</dbReference>
<dbReference type="Pfam" id="PF12802">
    <property type="entry name" value="MarR_2"/>
    <property type="match status" value="1"/>
</dbReference>
<proteinExistence type="predicted"/>
<dbReference type="PANTHER" id="PTHR33164:SF44">
    <property type="entry name" value="TRANSCRIPTIONAL REGULATORY PROTEIN"/>
    <property type="match status" value="1"/>
</dbReference>
<feature type="region of interest" description="Disordered" evidence="1">
    <location>
        <begin position="1"/>
        <end position="40"/>
    </location>
</feature>